<evidence type="ECO:0000313" key="2">
    <source>
        <dbReference type="EMBL" id="KAA6403897.1"/>
    </source>
</evidence>
<dbReference type="PANTHER" id="PTHR36812:SF9">
    <property type="entry name" value="MYB-LIKE PROTEIN X ISOFORM X1"/>
    <property type="match status" value="1"/>
</dbReference>
<feature type="compositionally biased region" description="Basic and acidic residues" evidence="1">
    <location>
        <begin position="83"/>
        <end position="115"/>
    </location>
</feature>
<sequence length="885" mass="102002">MMKRRRRHRQRQLERTLKENLSVDANNDGKQDGKHINIQQKGKDLQSAKSLVDKKVGNDEDNIDPGGYYMIVRESNLDFDQIIDEKDAQNKKKNKIKENKGEQDKKIKDKIEKLKQMKSQSTNTDDDIFSSDISIYNEDDDEEDDDEEDQSSEEQKDEEQKSVDQKKEQKKEIDQERENDKKRLIDQKSAKLNNQKEEIRGQSQFDTKQSQRRRNKDLQSNRSQGEALVSVWQQEQNIGLKDILNGKGSNFGKKPVQWIKNFIRMLYDEKILADNGVDRSIQCRSPFPLHILSWIQQRFGIKQLVAQTGWELLNSVKRFKHKYEEIALFSQFANNEYPVGHLSFFLLARQLCQVVYQAHAGTQPEKKLNKNIIPTKLAISIAALFFSYLSFDAWKSLFNAIMKVSNVQSEEEKERKQINSPGIRHSTPPPSPNQIRKQQQFGYSVPQLLNNEQFVNETQKDKQKKKTQNQTPSSFADPFADKKSSDKKIIPSPKQTTIIAKDNEFFRKNLCGTLFFINPTDAAQNMAALVDSMLNPYKQELNQGVSTLGNKIGRMKRIHKLPQAHLPTHRTSAPLYATMAAKRSRDQSRSRSQNSRSQNRRSSSPYQRSNIPKQVPIAEMLIPLMMVLVGTNYSNASSQIPPSWMIGARGRNSPINIEQQQDGIQQIFKRDIRQASPINKKQKDSKLKKEKQKKNQFLQIDDDEQSQIDNRVISSNNSKFLALNHTFSQYDSTQLLSSILNIRWSHLMEKHDQQDTNPILQISKTSSNGDKLQSARENVDTLLKQAQDIEINNNSGFGEATIRVQQWKRVFSALNGIRRWFALYSKLQAECEENLIESASTTHTVAALITTILSGIEKEIDEMEQFVGQKDKKLRILIDIAQEKS</sequence>
<name>A0A5J4X9M0_9EUKA</name>
<dbReference type="EMBL" id="SNRW01000049">
    <property type="protein sequence ID" value="KAA6403897.1"/>
    <property type="molecule type" value="Genomic_DNA"/>
</dbReference>
<dbReference type="PANTHER" id="PTHR36812">
    <property type="entry name" value="NEUROFILAMENT TRIPLET M PROTEIN-LIKE PROTEIN"/>
    <property type="match status" value="1"/>
</dbReference>
<feature type="compositionally biased region" description="Basic residues" evidence="1">
    <location>
        <begin position="1"/>
        <end position="10"/>
    </location>
</feature>
<feature type="compositionally biased region" description="Basic and acidic residues" evidence="1">
    <location>
        <begin position="27"/>
        <end position="58"/>
    </location>
</feature>
<feature type="compositionally biased region" description="Low complexity" evidence="1">
    <location>
        <begin position="590"/>
        <end position="610"/>
    </location>
</feature>
<dbReference type="Proteomes" id="UP000324800">
    <property type="component" value="Unassembled WGS sequence"/>
</dbReference>
<organism evidence="2 3">
    <name type="scientific">Streblomastix strix</name>
    <dbReference type="NCBI Taxonomy" id="222440"/>
    <lineage>
        <taxon>Eukaryota</taxon>
        <taxon>Metamonada</taxon>
        <taxon>Preaxostyla</taxon>
        <taxon>Oxymonadida</taxon>
        <taxon>Streblomastigidae</taxon>
        <taxon>Streblomastix</taxon>
    </lineage>
</organism>
<accession>A0A5J4X9M0</accession>
<feature type="compositionally biased region" description="Basic and acidic residues" evidence="1">
    <location>
        <begin position="158"/>
        <end position="200"/>
    </location>
</feature>
<feature type="region of interest" description="Disordered" evidence="1">
    <location>
        <begin position="671"/>
        <end position="702"/>
    </location>
</feature>
<dbReference type="OrthoDB" id="61565at2759"/>
<protein>
    <submittedName>
        <fullName evidence="2">Uncharacterized protein</fullName>
    </submittedName>
</protein>
<feature type="region of interest" description="Disordered" evidence="1">
    <location>
        <begin position="580"/>
        <end position="612"/>
    </location>
</feature>
<feature type="region of interest" description="Disordered" evidence="1">
    <location>
        <begin position="83"/>
        <end position="226"/>
    </location>
</feature>
<dbReference type="AlphaFoldDB" id="A0A5J4X9M0"/>
<evidence type="ECO:0000256" key="1">
    <source>
        <dbReference type="SAM" id="MobiDB-lite"/>
    </source>
</evidence>
<evidence type="ECO:0000313" key="3">
    <source>
        <dbReference type="Proteomes" id="UP000324800"/>
    </source>
</evidence>
<feature type="region of interest" description="Disordered" evidence="1">
    <location>
        <begin position="457"/>
        <end position="490"/>
    </location>
</feature>
<gene>
    <name evidence="2" type="ORF">EZS28_000584</name>
</gene>
<feature type="compositionally biased region" description="Basic and acidic residues" evidence="1">
    <location>
        <begin position="479"/>
        <end position="489"/>
    </location>
</feature>
<feature type="region of interest" description="Disordered" evidence="1">
    <location>
        <begin position="1"/>
        <end position="67"/>
    </location>
</feature>
<reference evidence="2 3" key="1">
    <citation type="submission" date="2019-03" db="EMBL/GenBank/DDBJ databases">
        <title>Single cell metagenomics reveals metabolic interactions within the superorganism composed of flagellate Streblomastix strix and complex community of Bacteroidetes bacteria on its surface.</title>
        <authorList>
            <person name="Treitli S.C."/>
            <person name="Kolisko M."/>
            <person name="Husnik F."/>
            <person name="Keeling P."/>
            <person name="Hampl V."/>
        </authorList>
    </citation>
    <scope>NUCLEOTIDE SEQUENCE [LARGE SCALE GENOMIC DNA]</scope>
    <source>
        <strain evidence="2">ST1C</strain>
    </source>
</reference>
<proteinExistence type="predicted"/>
<comment type="caution">
    <text evidence="2">The sequence shown here is derived from an EMBL/GenBank/DDBJ whole genome shotgun (WGS) entry which is preliminary data.</text>
</comment>
<feature type="compositionally biased region" description="Acidic residues" evidence="1">
    <location>
        <begin position="137"/>
        <end position="157"/>
    </location>
</feature>
<feature type="region of interest" description="Disordered" evidence="1">
    <location>
        <begin position="409"/>
        <end position="436"/>
    </location>
</feature>